<dbReference type="RefSeq" id="WP_262064993.1">
    <property type="nucleotide sequence ID" value="NZ_JAMXOD010000002.1"/>
</dbReference>
<evidence type="ECO:0000313" key="2">
    <source>
        <dbReference type="EMBL" id="MCP1101211.1"/>
    </source>
</evidence>
<protein>
    <submittedName>
        <fullName evidence="2">Uncharacterized protein</fullName>
    </submittedName>
</protein>
<comment type="caution">
    <text evidence="2">The sequence shown here is derived from an EMBL/GenBank/DDBJ whole genome shotgun (WGS) entry which is preliminary data.</text>
</comment>
<accession>A0ABT1E8K2</accession>
<keyword evidence="1" id="KW-1133">Transmembrane helix</keyword>
<feature type="transmembrane region" description="Helical" evidence="1">
    <location>
        <begin position="37"/>
        <end position="62"/>
    </location>
</feature>
<keyword evidence="1" id="KW-0812">Transmembrane</keyword>
<gene>
    <name evidence="2" type="ORF">NK125_02130</name>
</gene>
<organism evidence="2 3">
    <name type="scientific">Aequitasia blattaphilus</name>
    <dbReference type="NCBI Taxonomy" id="2949332"/>
    <lineage>
        <taxon>Bacteria</taxon>
        <taxon>Bacillati</taxon>
        <taxon>Bacillota</taxon>
        <taxon>Clostridia</taxon>
        <taxon>Lachnospirales</taxon>
        <taxon>Lachnospiraceae</taxon>
        <taxon>Aequitasia</taxon>
    </lineage>
</organism>
<dbReference type="EMBL" id="JAMZFW010000002">
    <property type="protein sequence ID" value="MCP1101211.1"/>
    <property type="molecule type" value="Genomic_DNA"/>
</dbReference>
<evidence type="ECO:0000256" key="1">
    <source>
        <dbReference type="SAM" id="Phobius"/>
    </source>
</evidence>
<sequence>MKKLKRILALVGAASLALMYGSTLLFAFIDHSKSQGLLKASIATTILLPVLLYAITLVYKLVKKDPPN</sequence>
<dbReference type="Proteomes" id="UP001523566">
    <property type="component" value="Unassembled WGS sequence"/>
</dbReference>
<evidence type="ECO:0000313" key="3">
    <source>
        <dbReference type="Proteomes" id="UP001523566"/>
    </source>
</evidence>
<proteinExistence type="predicted"/>
<keyword evidence="3" id="KW-1185">Reference proteome</keyword>
<keyword evidence="1" id="KW-0472">Membrane</keyword>
<reference evidence="2 3" key="1">
    <citation type="journal article" date="2022" name="Genome Biol. Evol.">
        <title>Host diet, physiology and behaviors set the stage for Lachnospiraceae cladogenesis.</title>
        <authorList>
            <person name="Vera-Ponce De Leon A."/>
            <person name="Schneider M."/>
            <person name="Jahnes B.C."/>
            <person name="Sadowski V."/>
            <person name="Camuy-Velez L.A."/>
            <person name="Duan J."/>
            <person name="Sabree Z.L."/>
        </authorList>
    </citation>
    <scope>NUCLEOTIDE SEQUENCE [LARGE SCALE GENOMIC DNA]</scope>
    <source>
        <strain evidence="2 3">PAL113</strain>
    </source>
</reference>
<name>A0ABT1E8K2_9FIRM</name>